<organism evidence="1 2">
    <name type="scientific">Methylobacterium gnaphalii</name>
    <dbReference type="NCBI Taxonomy" id="1010610"/>
    <lineage>
        <taxon>Bacteria</taxon>
        <taxon>Pseudomonadati</taxon>
        <taxon>Pseudomonadota</taxon>
        <taxon>Alphaproteobacteria</taxon>
        <taxon>Hyphomicrobiales</taxon>
        <taxon>Methylobacteriaceae</taxon>
        <taxon>Methylobacterium</taxon>
    </lineage>
</organism>
<evidence type="ECO:0000313" key="1">
    <source>
        <dbReference type="EMBL" id="GEP08909.1"/>
    </source>
</evidence>
<protein>
    <submittedName>
        <fullName evidence="1">Uncharacterized protein</fullName>
    </submittedName>
</protein>
<evidence type="ECO:0000313" key="2">
    <source>
        <dbReference type="Proteomes" id="UP000321750"/>
    </source>
</evidence>
<comment type="caution">
    <text evidence="1">The sequence shown here is derived from an EMBL/GenBank/DDBJ whole genome shotgun (WGS) entry which is preliminary data.</text>
</comment>
<keyword evidence="2" id="KW-1185">Reference proteome</keyword>
<accession>A0A512JG34</accession>
<dbReference type="AlphaFoldDB" id="A0A512JG34"/>
<name>A0A512JG34_9HYPH</name>
<proteinExistence type="predicted"/>
<dbReference type="Proteomes" id="UP000321750">
    <property type="component" value="Unassembled WGS sequence"/>
</dbReference>
<reference evidence="1 2" key="1">
    <citation type="submission" date="2019-07" db="EMBL/GenBank/DDBJ databases">
        <title>Whole genome shotgun sequence of Methylobacterium gnaphalii NBRC 107716.</title>
        <authorList>
            <person name="Hosoyama A."/>
            <person name="Uohara A."/>
            <person name="Ohji S."/>
            <person name="Ichikawa N."/>
        </authorList>
    </citation>
    <scope>NUCLEOTIDE SEQUENCE [LARGE SCALE GENOMIC DNA]</scope>
    <source>
        <strain evidence="1 2">NBRC 107716</strain>
    </source>
</reference>
<sequence>MSVKTSIPSGLSKVLDQAEGGLRTFVEVQRAAFDEMSERWQESDRAAAISDWLDSLEEVAEFLAECENSAI</sequence>
<gene>
    <name evidence="1" type="ORF">MGN01_07540</name>
</gene>
<dbReference type="EMBL" id="BJZV01000002">
    <property type="protein sequence ID" value="GEP08909.1"/>
    <property type="molecule type" value="Genomic_DNA"/>
</dbReference>
<dbReference type="OrthoDB" id="9977583at2"/>
<dbReference type="RefSeq" id="WP_147045215.1">
    <property type="nucleotide sequence ID" value="NZ_BJZV01000002.1"/>
</dbReference>